<proteinExistence type="predicted"/>
<organism evidence="1 2">
    <name type="scientific">Phocoena sinus</name>
    <name type="common">Vaquita</name>
    <dbReference type="NCBI Taxonomy" id="42100"/>
    <lineage>
        <taxon>Eukaryota</taxon>
        <taxon>Metazoa</taxon>
        <taxon>Chordata</taxon>
        <taxon>Craniata</taxon>
        <taxon>Vertebrata</taxon>
        <taxon>Euteleostomi</taxon>
        <taxon>Mammalia</taxon>
        <taxon>Eutheria</taxon>
        <taxon>Laurasiatheria</taxon>
        <taxon>Artiodactyla</taxon>
        <taxon>Whippomorpha</taxon>
        <taxon>Cetacea</taxon>
        <taxon>Odontoceti</taxon>
        <taxon>Phocoenidae</taxon>
        <taxon>Phocoena</taxon>
    </lineage>
</organism>
<sequence length="140" mass="15664">MGLAGLSRLHRLFAAYKPPVLKWKHLRDTVELQFLKGLSAGKRPASEHRVRFLLGPMEGSEEKELTLTATSVPTLIDHPLVPGPAFTSLKIGMGHRLAAQAPAVLVLGMGKSYRHIYWVGQKSSFRFFRKMLQKPEQTFG</sequence>
<dbReference type="PANTHER" id="PTHR13195">
    <property type="entry name" value="PSEUDOURIDINE SYNTHASE-RELATED"/>
    <property type="match status" value="1"/>
</dbReference>
<keyword evidence="2" id="KW-1185">Reference proteome</keyword>
<dbReference type="PANTHER" id="PTHR13195:SF0">
    <property type="entry name" value="PSEUDOURIDYLATE SYNTHASE TRUB2, MITOCHONDRIAL"/>
    <property type="match status" value="1"/>
</dbReference>
<reference evidence="1" key="1">
    <citation type="submission" date="2019-08" db="EMBL/GenBank/DDBJ databases">
        <title>Phocoena sinus (Vaquita) genome, mPhoSin1, primary haplotype.</title>
        <authorList>
            <person name="Morin P."/>
            <person name="Mountcastle J."/>
            <person name="Fungtammasan C."/>
            <person name="Rhie A."/>
            <person name="Rojas-Bracho L."/>
            <person name="Smith C.R."/>
            <person name="Taylor B.L."/>
            <person name="Gulland F.M.D."/>
            <person name="Musser W."/>
            <person name="Houck M."/>
            <person name="Haase B."/>
            <person name="Paez S."/>
            <person name="Howe K."/>
            <person name="Torrance J."/>
            <person name="Formenti G."/>
            <person name="Phillippy A."/>
            <person name="Ryder O."/>
            <person name="Jarvis E.D."/>
            <person name="Fedrigo O."/>
        </authorList>
    </citation>
    <scope>NUCLEOTIDE SEQUENCE [LARGE SCALE GENOMIC DNA]</scope>
</reference>
<dbReference type="GeneTree" id="ENSGT00940000156773"/>
<accession>A0A8C9B4P8</accession>
<dbReference type="AlphaFoldDB" id="A0A8C9B4P8"/>
<protein>
    <submittedName>
        <fullName evidence="1">Uncharacterized protein</fullName>
    </submittedName>
</protein>
<dbReference type="InterPro" id="IPR039048">
    <property type="entry name" value="Trub2"/>
</dbReference>
<dbReference type="Ensembl" id="ENSPSNT00000000696.1">
    <property type="protein sequence ID" value="ENSPSNP00000000574.1"/>
    <property type="gene ID" value="ENSPSNG00000000500.1"/>
</dbReference>
<evidence type="ECO:0000313" key="1">
    <source>
        <dbReference type="Ensembl" id="ENSPSNP00000000574.1"/>
    </source>
</evidence>
<evidence type="ECO:0000313" key="2">
    <source>
        <dbReference type="Proteomes" id="UP000694554"/>
    </source>
</evidence>
<dbReference type="Proteomes" id="UP000694554">
    <property type="component" value="Chromosome 5"/>
</dbReference>
<name>A0A8C9B4P8_PHOSS</name>
<dbReference type="GO" id="GO:0001522">
    <property type="term" value="P:pseudouridine synthesis"/>
    <property type="evidence" value="ECO:0007669"/>
    <property type="project" value="InterPro"/>
</dbReference>
<reference evidence="1" key="3">
    <citation type="submission" date="2025-09" db="UniProtKB">
        <authorList>
            <consortium name="Ensembl"/>
        </authorList>
    </citation>
    <scope>IDENTIFICATION</scope>
</reference>
<dbReference type="GO" id="GO:0009982">
    <property type="term" value="F:pseudouridine synthase activity"/>
    <property type="evidence" value="ECO:0007669"/>
    <property type="project" value="InterPro"/>
</dbReference>
<reference evidence="1" key="2">
    <citation type="submission" date="2025-08" db="UniProtKB">
        <authorList>
            <consortium name="Ensembl"/>
        </authorList>
    </citation>
    <scope>IDENTIFICATION</scope>
</reference>